<dbReference type="SUPFAM" id="SSF55594">
    <property type="entry name" value="HPr-like"/>
    <property type="match status" value="1"/>
</dbReference>
<dbReference type="PROSITE" id="PS51350">
    <property type="entry name" value="PTS_HPR_DOM"/>
    <property type="match status" value="1"/>
</dbReference>
<dbReference type="InterPro" id="IPR035895">
    <property type="entry name" value="HPr-like_sf"/>
</dbReference>
<evidence type="ECO:0000313" key="2">
    <source>
        <dbReference type="EMBL" id="KKK72185.1"/>
    </source>
</evidence>
<proteinExistence type="predicted"/>
<name>A0A0F8YEN3_9ZZZZ</name>
<dbReference type="AlphaFoldDB" id="A0A0F8YEN3"/>
<organism evidence="2">
    <name type="scientific">marine sediment metagenome</name>
    <dbReference type="NCBI Taxonomy" id="412755"/>
    <lineage>
        <taxon>unclassified sequences</taxon>
        <taxon>metagenomes</taxon>
        <taxon>ecological metagenomes</taxon>
    </lineage>
</organism>
<dbReference type="Pfam" id="PF00381">
    <property type="entry name" value="PTS-HPr"/>
    <property type="match status" value="1"/>
</dbReference>
<dbReference type="Gene3D" id="3.30.1340.10">
    <property type="entry name" value="HPr-like"/>
    <property type="match status" value="1"/>
</dbReference>
<dbReference type="PANTHER" id="PTHR33705:SF5">
    <property type="entry name" value="HPR-LIKE PROTEIN CRH"/>
    <property type="match status" value="1"/>
</dbReference>
<accession>A0A0F8YEN3</accession>
<dbReference type="InterPro" id="IPR000032">
    <property type="entry name" value="HPr-like"/>
</dbReference>
<comment type="caution">
    <text evidence="2">The sequence shown here is derived from an EMBL/GenBank/DDBJ whole genome shotgun (WGS) entry which is preliminary data.</text>
</comment>
<dbReference type="PANTHER" id="PTHR33705">
    <property type="entry name" value="PHOSPHOCARRIER PROTEIN HPR"/>
    <property type="match status" value="1"/>
</dbReference>
<dbReference type="PROSITE" id="PS00369">
    <property type="entry name" value="PTS_HPR_HIS"/>
    <property type="match status" value="1"/>
</dbReference>
<sequence length="52" mass="5776">MVARVVHIKNRAGIHARPAALLVQTANRFESDIYLENDSQKINAKSIMGIIT</sequence>
<dbReference type="NCBIfam" id="TIGR01003">
    <property type="entry name" value="PTS_HPr_family"/>
    <property type="match status" value="1"/>
</dbReference>
<protein>
    <recommendedName>
        <fullName evidence="1">HPr domain-containing protein</fullName>
    </recommendedName>
</protein>
<feature type="non-terminal residue" evidence="2">
    <location>
        <position position="52"/>
    </location>
</feature>
<dbReference type="InterPro" id="IPR001020">
    <property type="entry name" value="PTS_HPr_His_P_site"/>
</dbReference>
<gene>
    <name evidence="2" type="ORF">LCGC14_2906430</name>
</gene>
<dbReference type="CDD" id="cd00367">
    <property type="entry name" value="PTS-HPr_like"/>
    <property type="match status" value="1"/>
</dbReference>
<dbReference type="PRINTS" id="PR00107">
    <property type="entry name" value="PHOSPHOCPHPR"/>
</dbReference>
<reference evidence="2" key="1">
    <citation type="journal article" date="2015" name="Nature">
        <title>Complex archaea that bridge the gap between prokaryotes and eukaryotes.</title>
        <authorList>
            <person name="Spang A."/>
            <person name="Saw J.H."/>
            <person name="Jorgensen S.L."/>
            <person name="Zaremba-Niedzwiedzka K."/>
            <person name="Martijn J."/>
            <person name="Lind A.E."/>
            <person name="van Eijk R."/>
            <person name="Schleper C."/>
            <person name="Guy L."/>
            <person name="Ettema T.J."/>
        </authorList>
    </citation>
    <scope>NUCLEOTIDE SEQUENCE</scope>
</reference>
<evidence type="ECO:0000259" key="1">
    <source>
        <dbReference type="PROSITE" id="PS51350"/>
    </source>
</evidence>
<dbReference type="InterPro" id="IPR050399">
    <property type="entry name" value="HPr"/>
</dbReference>
<feature type="domain" description="HPr" evidence="1">
    <location>
        <begin position="1"/>
        <end position="52"/>
    </location>
</feature>
<dbReference type="EMBL" id="LAZR01057376">
    <property type="protein sequence ID" value="KKK72185.1"/>
    <property type="molecule type" value="Genomic_DNA"/>
</dbReference>